<gene>
    <name evidence="1" type="ORF">GCM10011499_22730</name>
</gene>
<evidence type="ECO:0000313" key="1">
    <source>
        <dbReference type="EMBL" id="GGA52135.1"/>
    </source>
</evidence>
<evidence type="ECO:0000313" key="2">
    <source>
        <dbReference type="Proteomes" id="UP000596977"/>
    </source>
</evidence>
<proteinExistence type="predicted"/>
<reference evidence="1 2" key="1">
    <citation type="journal article" date="2014" name="Int. J. Syst. Evol. Microbiol.">
        <title>Complete genome sequence of Corynebacterium casei LMG S-19264T (=DSM 44701T), isolated from a smear-ripened cheese.</title>
        <authorList>
            <consortium name="US DOE Joint Genome Institute (JGI-PGF)"/>
            <person name="Walter F."/>
            <person name="Albersmeier A."/>
            <person name="Kalinowski J."/>
            <person name="Ruckert C."/>
        </authorList>
    </citation>
    <scope>NUCLEOTIDE SEQUENCE [LARGE SCALE GENOMIC DNA]</scope>
    <source>
        <strain evidence="1 2">CGMCC 1.15896</strain>
    </source>
</reference>
<name>A0A916RDV9_9HYPH</name>
<dbReference type="RefSeq" id="WP_244640780.1">
    <property type="nucleotide sequence ID" value="NZ_BMKB01000003.1"/>
</dbReference>
<comment type="caution">
    <text evidence="1">The sequence shown here is derived from an EMBL/GenBank/DDBJ whole genome shotgun (WGS) entry which is preliminary data.</text>
</comment>
<organism evidence="1 2">
    <name type="scientific">Pelagibacterium lentulum</name>
    <dbReference type="NCBI Taxonomy" id="2029865"/>
    <lineage>
        <taxon>Bacteria</taxon>
        <taxon>Pseudomonadati</taxon>
        <taxon>Pseudomonadota</taxon>
        <taxon>Alphaproteobacteria</taxon>
        <taxon>Hyphomicrobiales</taxon>
        <taxon>Devosiaceae</taxon>
        <taxon>Pelagibacterium</taxon>
    </lineage>
</organism>
<accession>A0A916RDV9</accession>
<dbReference type="Proteomes" id="UP000596977">
    <property type="component" value="Unassembled WGS sequence"/>
</dbReference>
<dbReference type="AlphaFoldDB" id="A0A916RDV9"/>
<keyword evidence="2" id="KW-1185">Reference proteome</keyword>
<sequence length="105" mass="12389">MSSDFFSTLDWAEPPKDMSLPLQALWWVKKGEFRMGPEWEQAHRIVQQMEGVQAFDWVHALLHWIEADMGNADYWYRRAGKRRSAPSVSQEWEHMALSLSDTVKH</sequence>
<dbReference type="EMBL" id="BMKB01000003">
    <property type="protein sequence ID" value="GGA52135.1"/>
    <property type="molecule type" value="Genomic_DNA"/>
</dbReference>
<protein>
    <submittedName>
        <fullName evidence="1">Uncharacterized protein</fullName>
    </submittedName>
</protein>